<reference evidence="2 3" key="1">
    <citation type="submission" date="2019-04" db="EMBL/GenBank/DDBJ databases">
        <title>Annotation for the trematode Fasciola gigantica.</title>
        <authorList>
            <person name="Choi Y.-J."/>
        </authorList>
    </citation>
    <scope>NUCLEOTIDE SEQUENCE [LARGE SCALE GENOMIC DNA]</scope>
    <source>
        <strain evidence="2">Uganda_cow_1</strain>
    </source>
</reference>
<feature type="region of interest" description="Disordered" evidence="1">
    <location>
        <begin position="314"/>
        <end position="444"/>
    </location>
</feature>
<evidence type="ECO:0000256" key="1">
    <source>
        <dbReference type="SAM" id="MobiDB-lite"/>
    </source>
</evidence>
<comment type="caution">
    <text evidence="2">The sequence shown here is derived from an EMBL/GenBank/DDBJ whole genome shotgun (WGS) entry which is preliminary data.</text>
</comment>
<dbReference type="EMBL" id="SUNJ01001781">
    <property type="protein sequence ID" value="TPP66476.1"/>
    <property type="molecule type" value="Genomic_DNA"/>
</dbReference>
<dbReference type="Proteomes" id="UP000316759">
    <property type="component" value="Unassembled WGS sequence"/>
</dbReference>
<feature type="compositionally biased region" description="Polar residues" evidence="1">
    <location>
        <begin position="430"/>
        <end position="439"/>
    </location>
</feature>
<dbReference type="STRING" id="46835.A0A504Z172"/>
<accession>A0A504Z172</accession>
<evidence type="ECO:0000313" key="2">
    <source>
        <dbReference type="EMBL" id="TPP66476.1"/>
    </source>
</evidence>
<evidence type="ECO:0000313" key="3">
    <source>
        <dbReference type="Proteomes" id="UP000316759"/>
    </source>
</evidence>
<proteinExistence type="predicted"/>
<protein>
    <submittedName>
        <fullName evidence="2">Uncharacterized protein</fullName>
    </submittedName>
</protein>
<dbReference type="OrthoDB" id="547231at2759"/>
<gene>
    <name evidence="2" type="ORF">FGIG_10139</name>
</gene>
<sequence>MHLDFPVRQSQRHLNRHLPVSKCARIRNSIFDFLPMPYRMLNNLLWELFDAAWQVITDRQRLLVTANGLLMNVQLSDSVLKVPTHLFIVINQLVVVCSENKVMLYEAGHGDRLVSECICDEQNIRTLAAYSITSSLLLVLAVDDLVRSITLKQINHGHNNRSRVVHSIVPDLEAKQFYVLTGKISPDGRICTFVIQGDITSGKSSSAHVFNEVSTDPFFNRSQITDDTGTVDKFWNEVQLSTPTLYCKVKAPARMTGSTIKSLTASLRQIPENCTSMFPLQLSRTGLHLFTEAALEHMRGEFIRYRDYPRCLLRSPKQEPTNGIKSARVDPTASDPSLQSVPKPSADAAEAQTKPKGPLPKQSKRKEVGESKANKQNNPKKIKGTKLQPVILKHQEDDKEPVSIISVADSNAAEHERLNSTPQPEPADSTVDSQRTGNENESEKDIARLLVEFDSFRDSSVYPRYEFIPHHEIVEDGGPGKIRSNSVIVSRCFF</sequence>
<name>A0A504Z172_FASGI</name>
<dbReference type="AlphaFoldDB" id="A0A504Z172"/>
<organism evidence="2 3">
    <name type="scientific">Fasciola gigantica</name>
    <name type="common">Giant liver fluke</name>
    <dbReference type="NCBI Taxonomy" id="46835"/>
    <lineage>
        <taxon>Eukaryota</taxon>
        <taxon>Metazoa</taxon>
        <taxon>Spiralia</taxon>
        <taxon>Lophotrochozoa</taxon>
        <taxon>Platyhelminthes</taxon>
        <taxon>Trematoda</taxon>
        <taxon>Digenea</taxon>
        <taxon>Plagiorchiida</taxon>
        <taxon>Echinostomata</taxon>
        <taxon>Echinostomatoidea</taxon>
        <taxon>Fasciolidae</taxon>
        <taxon>Fasciola</taxon>
    </lineage>
</organism>
<keyword evidence="3" id="KW-1185">Reference proteome</keyword>